<comment type="caution">
    <text evidence="1">The sequence shown here is derived from an EMBL/GenBank/DDBJ whole genome shotgun (WGS) entry which is preliminary data.</text>
</comment>
<gene>
    <name evidence="1" type="ORF">ASJ35_05390</name>
</gene>
<evidence type="ECO:0000313" key="2">
    <source>
        <dbReference type="Proteomes" id="UP000053433"/>
    </source>
</evidence>
<reference evidence="1 2" key="1">
    <citation type="submission" date="2015-10" db="EMBL/GenBank/DDBJ databases">
        <title>A novel member of the family Ruminococcaceae isolated from human faeces.</title>
        <authorList>
            <person name="Shkoporov A.N."/>
            <person name="Chaplin A.V."/>
            <person name="Motuzova O.V."/>
            <person name="Kafarskaia L.I."/>
            <person name="Efimov B.A."/>
        </authorList>
    </citation>
    <scope>NUCLEOTIDE SEQUENCE [LARGE SCALE GENOMIC DNA]</scope>
    <source>
        <strain evidence="1 2">668</strain>
    </source>
</reference>
<sequence length="102" mass="11214">MHFERAGWKTTGAFMRTEAAGKAGEEYARIRTEYRTDAWLYRTVTTKELTGERKPEIGPASEISPGDSVAEAQAALYYVSVDTKGEIGWASGTFRKAGCPCN</sequence>
<accession>A0A0W7TT27</accession>
<dbReference type="Proteomes" id="UP000053433">
    <property type="component" value="Unassembled WGS sequence"/>
</dbReference>
<protein>
    <submittedName>
        <fullName evidence="1">Uncharacterized protein</fullName>
    </submittedName>
</protein>
<proteinExistence type="predicted"/>
<dbReference type="EMBL" id="LMUA01000005">
    <property type="protein sequence ID" value="KUE77005.1"/>
    <property type="molecule type" value="Genomic_DNA"/>
</dbReference>
<name>A0A0W7TT27_9FIRM</name>
<dbReference type="AlphaFoldDB" id="A0A0W7TT27"/>
<evidence type="ECO:0000313" key="1">
    <source>
        <dbReference type="EMBL" id="KUE77005.1"/>
    </source>
</evidence>
<organism evidence="1 2">
    <name type="scientific">Ruthenibacterium lactatiformans</name>
    <dbReference type="NCBI Taxonomy" id="1550024"/>
    <lineage>
        <taxon>Bacteria</taxon>
        <taxon>Bacillati</taxon>
        <taxon>Bacillota</taxon>
        <taxon>Clostridia</taxon>
        <taxon>Eubacteriales</taxon>
        <taxon>Oscillospiraceae</taxon>
        <taxon>Ruthenibacterium</taxon>
    </lineage>
</organism>